<sequence length="149" mass="15981">MDFPSLTDEEIFAMLPAADEAERIADLTEPRAKSASYDRTTGRIVVELKLGSAFAFPPALYPELQGRTPEELALVEPDPSGEALLWEELDVGITVAGILVRILGDAMLRAFASRGGSSTSERKAAAARANGRKGGRPRKKRSVKEPAAT</sequence>
<dbReference type="AlphaFoldDB" id="A0A6J4MM06"/>
<feature type="compositionally biased region" description="Basic residues" evidence="1">
    <location>
        <begin position="130"/>
        <end position="142"/>
    </location>
</feature>
<name>A0A6J4MM06_9BACT</name>
<dbReference type="InterPro" id="IPR018841">
    <property type="entry name" value="DUF2442"/>
</dbReference>
<reference evidence="2" key="1">
    <citation type="submission" date="2020-02" db="EMBL/GenBank/DDBJ databases">
        <authorList>
            <person name="Meier V. D."/>
        </authorList>
    </citation>
    <scope>NUCLEOTIDE SEQUENCE</scope>
    <source>
        <strain evidence="2">AVDCRST_MAG89</strain>
    </source>
</reference>
<feature type="region of interest" description="Disordered" evidence="1">
    <location>
        <begin position="114"/>
        <end position="149"/>
    </location>
</feature>
<organism evidence="2">
    <name type="scientific">uncultured Gemmatimonadota bacterium</name>
    <dbReference type="NCBI Taxonomy" id="203437"/>
    <lineage>
        <taxon>Bacteria</taxon>
        <taxon>Pseudomonadati</taxon>
        <taxon>Gemmatimonadota</taxon>
        <taxon>environmental samples</taxon>
    </lineage>
</organism>
<evidence type="ECO:0000313" key="2">
    <source>
        <dbReference type="EMBL" id="CAA9363469.1"/>
    </source>
</evidence>
<protein>
    <recommendedName>
        <fullName evidence="3">DUF2442 domain-containing protein</fullName>
    </recommendedName>
</protein>
<accession>A0A6J4MM06</accession>
<evidence type="ECO:0000256" key="1">
    <source>
        <dbReference type="SAM" id="MobiDB-lite"/>
    </source>
</evidence>
<dbReference type="EMBL" id="CADCTV010000824">
    <property type="protein sequence ID" value="CAA9363469.1"/>
    <property type="molecule type" value="Genomic_DNA"/>
</dbReference>
<gene>
    <name evidence="2" type="ORF">AVDCRST_MAG89-3913</name>
</gene>
<evidence type="ECO:0008006" key="3">
    <source>
        <dbReference type="Google" id="ProtNLM"/>
    </source>
</evidence>
<proteinExistence type="predicted"/>
<dbReference type="Pfam" id="PF10387">
    <property type="entry name" value="DUF2442"/>
    <property type="match status" value="1"/>
</dbReference>
<dbReference type="Gene3D" id="3.30.2020.40">
    <property type="entry name" value="Uncharacterised protein PF10387, DUF2442"/>
    <property type="match status" value="1"/>
</dbReference>